<dbReference type="KEGG" id="cyt:cce_3130"/>
<evidence type="ECO:0000313" key="1">
    <source>
        <dbReference type="EMBL" id="ACB52478.1"/>
    </source>
</evidence>
<dbReference type="STRING" id="43989.cce_3130"/>
<dbReference type="Proteomes" id="UP000001203">
    <property type="component" value="Chromosome circular"/>
</dbReference>
<evidence type="ECO:0000313" key="2">
    <source>
        <dbReference type="Proteomes" id="UP000001203"/>
    </source>
</evidence>
<dbReference type="AlphaFoldDB" id="B1WX09"/>
<gene>
    <name evidence="1" type="ordered locus">cce_3130</name>
</gene>
<keyword evidence="2" id="KW-1185">Reference proteome</keyword>
<reference evidence="1 2" key="1">
    <citation type="journal article" date="2008" name="Proc. Natl. Acad. Sci. U.S.A.">
        <title>The genome of Cyanothece 51142, a unicellular diazotrophic cyanobacterium important in the marine nitrogen cycle.</title>
        <authorList>
            <person name="Welsh E.A."/>
            <person name="Liberton M."/>
            <person name="Stoeckel J."/>
            <person name="Loh T."/>
            <person name="Elvitigala T."/>
            <person name="Wang C."/>
            <person name="Wollam A."/>
            <person name="Fulton R.S."/>
            <person name="Clifton S.W."/>
            <person name="Jacobs J.M."/>
            <person name="Aurora R."/>
            <person name="Ghosh B.K."/>
            <person name="Sherman L.A."/>
            <person name="Smith R.D."/>
            <person name="Wilson R.K."/>
            <person name="Pakrasi H.B."/>
        </authorList>
    </citation>
    <scope>NUCLEOTIDE SEQUENCE [LARGE SCALE GENOMIC DNA]</scope>
    <source>
        <strain evidence="2">ATCC 51142 / BH68</strain>
    </source>
</reference>
<organism evidence="1 2">
    <name type="scientific">Crocosphaera subtropica (strain ATCC 51142 / BH68)</name>
    <name type="common">Cyanothece sp. (strain ATCC 51142)</name>
    <dbReference type="NCBI Taxonomy" id="43989"/>
    <lineage>
        <taxon>Bacteria</taxon>
        <taxon>Bacillati</taxon>
        <taxon>Cyanobacteriota</taxon>
        <taxon>Cyanophyceae</taxon>
        <taxon>Oscillatoriophycideae</taxon>
        <taxon>Chroococcales</taxon>
        <taxon>Aphanothecaceae</taxon>
        <taxon>Crocosphaera</taxon>
        <taxon>Crocosphaera subtropica</taxon>
    </lineage>
</organism>
<sequence length="230" mass="26821">MLMLGWSNFLYCFVGFRSSTQPTRSAIAMSLIIRLLGYKIYDGILDKITDINEQLKQIGLSTYNFCPDRLPDDIVLPWLNISFSDINLLKNVFLELEANPDWTPESDSLFIGERIFFLSLAKEIFTEKQSHLLWHHNYFGCYVPIDFKDVLLPDDFLTSMGSSIQLKDELTELADKLKLDLGNYTPDFELLYEQRIYELENDPLGFEKMLLLCLYNFCLASIKYNLIIEF</sequence>
<proteinExistence type="predicted"/>
<dbReference type="HOGENOM" id="CLU_1282617_0_0_3"/>
<accession>B1WX09</accession>
<name>B1WX09_CROS5</name>
<protein>
    <submittedName>
        <fullName evidence="1">Uncharacterized protein</fullName>
    </submittedName>
</protein>
<dbReference type="EMBL" id="CP000806">
    <property type="protein sequence ID" value="ACB52478.1"/>
    <property type="molecule type" value="Genomic_DNA"/>
</dbReference>